<dbReference type="SUPFAM" id="SSF48452">
    <property type="entry name" value="TPR-like"/>
    <property type="match status" value="1"/>
</dbReference>
<name>A0ABU5V3D5_9GAMM</name>
<dbReference type="InterPro" id="IPR011990">
    <property type="entry name" value="TPR-like_helical_dom_sf"/>
</dbReference>
<evidence type="ECO:0000313" key="2">
    <source>
        <dbReference type="EMBL" id="MEA5667878.1"/>
    </source>
</evidence>
<feature type="non-terminal residue" evidence="2">
    <location>
        <position position="430"/>
    </location>
</feature>
<dbReference type="EMBL" id="JAYFUH010000132">
    <property type="protein sequence ID" value="MEA5667878.1"/>
    <property type="molecule type" value="Genomic_DNA"/>
</dbReference>
<organism evidence="2 3">
    <name type="scientific">Stenotrophomonas capsici</name>
    <dbReference type="NCBI Taxonomy" id="3110230"/>
    <lineage>
        <taxon>Bacteria</taxon>
        <taxon>Pseudomonadati</taxon>
        <taxon>Pseudomonadota</taxon>
        <taxon>Gammaproteobacteria</taxon>
        <taxon>Lysobacterales</taxon>
        <taxon>Lysobacteraceae</taxon>
        <taxon>Stenotrophomonas</taxon>
    </lineage>
</organism>
<dbReference type="Gene3D" id="1.25.40.10">
    <property type="entry name" value="Tetratricopeptide repeat domain"/>
    <property type="match status" value="1"/>
</dbReference>
<comment type="caution">
    <text evidence="2">The sequence shown here is derived from an EMBL/GenBank/DDBJ whole genome shotgun (WGS) entry which is preliminary data.</text>
</comment>
<sequence>MQPRRGGVRFMLLAALLCPGMATNVLAQHRAYNVPVSVPATEVPQREAERRQLFQQVLDNPADLEAGFAYAVLSTRLGDYEAAIATYERMLIERPGTPRLQLELAALYFRLGAYPRARQLFEKVQALPETPDAVQRRIRGYMAVIDGEQKREGGFSGRVSLGARVESNANGAPDRHAISLNGLDFELSPDSRAAGDASGQFGLQLRYRLPLSAQGDVFDTRLATASNRYRDLHGLDSDVAELQVGPEISLNRWGMRNGRVAIAALLGQTWLDDARYMHAAGLALGFRRPVGREAAIAANLDWRDERYTPAPAMASARGYSGDRYRASFTYSRQLDDDWQLLLSPGVERREAAVDANSHWEPRFNTAVNYRFPALLGSRSQPWLLAVSAQLARRRNDAPLRAVDRQASQRGNDLVLQAMQTIPLRRGTDLQ</sequence>
<protein>
    <submittedName>
        <fullName evidence="2">Tetratricopeptide repeat protein</fullName>
    </submittedName>
</protein>
<gene>
    <name evidence="2" type="ORF">VA603_10075</name>
</gene>
<dbReference type="Pfam" id="PF14559">
    <property type="entry name" value="TPR_19"/>
    <property type="match status" value="1"/>
</dbReference>
<accession>A0ABU5V3D5</accession>
<feature type="signal peptide" evidence="1">
    <location>
        <begin position="1"/>
        <end position="27"/>
    </location>
</feature>
<dbReference type="Proteomes" id="UP001301653">
    <property type="component" value="Unassembled WGS sequence"/>
</dbReference>
<reference evidence="2 3" key="1">
    <citation type="submission" date="2023-12" db="EMBL/GenBank/DDBJ databases">
        <title>Stenotrophomonas guangdongensis sp. nov., isolated from wilted pepper plants (Capsicum annuum).</title>
        <authorList>
            <person name="Qiu M."/>
            <person name="Li Y."/>
            <person name="Liu Q."/>
            <person name="Zhang X."/>
            <person name="Huang Y."/>
            <person name="Guo R."/>
            <person name="Hu M."/>
            <person name="Zhou J."/>
            <person name="Zhou X."/>
        </authorList>
    </citation>
    <scope>NUCLEOTIDE SEQUENCE [LARGE SCALE GENOMIC DNA]</scope>
    <source>
        <strain evidence="2 3">MH1</strain>
    </source>
</reference>
<keyword evidence="1" id="KW-0732">Signal</keyword>
<proteinExistence type="predicted"/>
<dbReference type="RefSeq" id="WP_323438728.1">
    <property type="nucleotide sequence ID" value="NZ_JAYFUH010000132.1"/>
</dbReference>
<evidence type="ECO:0000313" key="3">
    <source>
        <dbReference type="Proteomes" id="UP001301653"/>
    </source>
</evidence>
<feature type="chain" id="PRO_5045844384" evidence="1">
    <location>
        <begin position="28"/>
        <end position="430"/>
    </location>
</feature>
<evidence type="ECO:0000256" key="1">
    <source>
        <dbReference type="SAM" id="SignalP"/>
    </source>
</evidence>
<keyword evidence="3" id="KW-1185">Reference proteome</keyword>